<dbReference type="PANTHER" id="PTHR11070:SF30">
    <property type="entry name" value="F-BOX DNA HELICASE 1"/>
    <property type="match status" value="1"/>
</dbReference>
<reference evidence="1 2" key="1">
    <citation type="submission" date="2016-10" db="EMBL/GenBank/DDBJ databases">
        <authorList>
            <person name="de Groot N.N."/>
        </authorList>
    </citation>
    <scope>NUCLEOTIDE SEQUENCE [LARGE SCALE GENOMIC DNA]</scope>
    <source>
        <strain evidence="1 2">DSM 378</strain>
    </source>
</reference>
<dbReference type="SUPFAM" id="SSF52540">
    <property type="entry name" value="P-loop containing nucleoside triphosphate hydrolases"/>
    <property type="match status" value="1"/>
</dbReference>
<dbReference type="GO" id="GO:0043138">
    <property type="term" value="F:3'-5' DNA helicase activity"/>
    <property type="evidence" value="ECO:0007669"/>
    <property type="project" value="TreeGrafter"/>
</dbReference>
<dbReference type="Gene3D" id="3.40.50.300">
    <property type="entry name" value="P-loop containing nucleotide triphosphate hydrolases"/>
    <property type="match status" value="1"/>
</dbReference>
<accession>A0A1H9S0X4</accession>
<dbReference type="Proteomes" id="UP000199267">
    <property type="component" value="Unassembled WGS sequence"/>
</dbReference>
<evidence type="ECO:0000313" key="2">
    <source>
        <dbReference type="Proteomes" id="UP000199267"/>
    </source>
</evidence>
<dbReference type="GO" id="GO:0005524">
    <property type="term" value="F:ATP binding"/>
    <property type="evidence" value="ECO:0007669"/>
    <property type="project" value="InterPro"/>
</dbReference>
<evidence type="ECO:0008006" key="3">
    <source>
        <dbReference type="Google" id="ProtNLM"/>
    </source>
</evidence>
<dbReference type="GO" id="GO:0000724">
    <property type="term" value="P:double-strand break repair via homologous recombination"/>
    <property type="evidence" value="ECO:0007669"/>
    <property type="project" value="TreeGrafter"/>
</dbReference>
<evidence type="ECO:0000313" key="1">
    <source>
        <dbReference type="EMBL" id="SER77993.1"/>
    </source>
</evidence>
<dbReference type="EMBL" id="FOFJ01000089">
    <property type="protein sequence ID" value="SER77993.1"/>
    <property type="molecule type" value="Genomic_DNA"/>
</dbReference>
<dbReference type="GO" id="GO:0031297">
    <property type="term" value="P:replication fork processing"/>
    <property type="evidence" value="ECO:0007669"/>
    <property type="project" value="TreeGrafter"/>
</dbReference>
<dbReference type="GO" id="GO:0003677">
    <property type="term" value="F:DNA binding"/>
    <property type="evidence" value="ECO:0007669"/>
    <property type="project" value="InterPro"/>
</dbReference>
<gene>
    <name evidence="1" type="ORF">SAMN04244573_04303</name>
</gene>
<name>A0A1H9S0X4_9GAMM</name>
<dbReference type="InterPro" id="IPR027417">
    <property type="entry name" value="P-loop_NTPase"/>
</dbReference>
<proteinExistence type="predicted"/>
<dbReference type="PANTHER" id="PTHR11070">
    <property type="entry name" value="UVRD / RECB / PCRA DNA HELICASE FAMILY MEMBER"/>
    <property type="match status" value="1"/>
</dbReference>
<dbReference type="InterPro" id="IPR000212">
    <property type="entry name" value="DNA_helicase_UvrD/REP"/>
</dbReference>
<sequence length="194" mass="21788">MQFTLEQEPAIRSQARILKLIAFAGTGKTTTLVGYSQARPQARILYLCYNKSVEVAAKQKFPLNVTCKTSHGLAYGAVGTKYKHKLGNLRLTDIARAINSQNWEMVRSVQETLNNYLASADEKIGLFHFPGEKLQNERMRRAADSIVEATRRLWAQMCDVHNTVVSMPLGKPGMPVTLSTLWLREREVPHQCAA</sequence>
<protein>
    <recommendedName>
        <fullName evidence="3">DNA helicase</fullName>
    </recommendedName>
</protein>
<dbReference type="RefSeq" id="WP_208599367.1">
    <property type="nucleotide sequence ID" value="NZ_FOFJ01000089.1"/>
</dbReference>
<organism evidence="1 2">
    <name type="scientific">Azotobacter beijerinckii</name>
    <dbReference type="NCBI Taxonomy" id="170623"/>
    <lineage>
        <taxon>Bacteria</taxon>
        <taxon>Pseudomonadati</taxon>
        <taxon>Pseudomonadota</taxon>
        <taxon>Gammaproteobacteria</taxon>
        <taxon>Pseudomonadales</taxon>
        <taxon>Pseudomonadaceae</taxon>
        <taxon>Azotobacter</taxon>
    </lineage>
</organism>
<dbReference type="AlphaFoldDB" id="A0A1H9S0X4"/>